<gene>
    <name evidence="1" type="ORF">BKA67DRAFT_156041</name>
</gene>
<dbReference type="RefSeq" id="XP_045960667.1">
    <property type="nucleotide sequence ID" value="XM_046095141.1"/>
</dbReference>
<comment type="caution">
    <text evidence="1">The sequence shown here is derived from an EMBL/GenBank/DDBJ whole genome shotgun (WGS) entry which is preliminary data.</text>
</comment>
<dbReference type="GeneID" id="70124034"/>
<accession>A0A9P8ZZQ2</accession>
<sequence>MNQSLSDDTLWSDWSNSQDSGFEGGWKEIYAEAGGKADSMTLFAELLRLYREGMAQELAAAIEAFVDFTEHQPDAYGSEVAEANDFRTDKIAPLVDLWNPFGPEEAAYVATVAQHLWPSAFDPSFLQQRRARVLLQALGLLDIDFVREARRPVFRSWGQKPQVVQMVDCLTGRQCSECRHLIRSFHFYECQNGCKDEDGHIDMFKVFPKESGPRGTARYISPEYHWYSARKAFDMRQYRVCPACLPKSSHPRSHLRALRGYTKAGDQVALGFARELDLWEDDLDGRFMESLGVNALDKLASVNRLFAKTSSRHFFPAGNAHCALMFGPLLIENGMTRHPGGASISRRPLVNFTASSNADLQEFMSEPTDYHPYKGKSEVLHQRHLSYAANKHLYQADLPIRARRFVTCRKQVSGGLFTNYCDRFAIDEALIVLEFTKMAESWQTIKIDRTQTQKEYRAQLLQRGQYLAELIFETFGEEIRRSLLFFASRLHKEVKLQYNRLSNNCQDFCNELLIGHDKWDSMFNRIYPPVPVNLEQNENTYCIRYMMSFASRMLHPLDEMPFVDPVASSTQLYDTFGHNDADILDHIANIRYKEDPEGSGLTMPDSCHDPFLLKGRDTTCFQNSR</sequence>
<dbReference type="AlphaFoldDB" id="A0A9P8ZZQ2"/>
<organism evidence="1 2">
    <name type="scientific">Truncatella angustata</name>
    <dbReference type="NCBI Taxonomy" id="152316"/>
    <lineage>
        <taxon>Eukaryota</taxon>
        <taxon>Fungi</taxon>
        <taxon>Dikarya</taxon>
        <taxon>Ascomycota</taxon>
        <taxon>Pezizomycotina</taxon>
        <taxon>Sordariomycetes</taxon>
        <taxon>Xylariomycetidae</taxon>
        <taxon>Amphisphaeriales</taxon>
        <taxon>Sporocadaceae</taxon>
        <taxon>Truncatella</taxon>
    </lineage>
</organism>
<reference evidence="1" key="1">
    <citation type="journal article" date="2021" name="Nat. Commun.">
        <title>Genetic determinants of endophytism in the Arabidopsis root mycobiome.</title>
        <authorList>
            <person name="Mesny F."/>
            <person name="Miyauchi S."/>
            <person name="Thiergart T."/>
            <person name="Pickel B."/>
            <person name="Atanasova L."/>
            <person name="Karlsson M."/>
            <person name="Huettel B."/>
            <person name="Barry K.W."/>
            <person name="Haridas S."/>
            <person name="Chen C."/>
            <person name="Bauer D."/>
            <person name="Andreopoulos W."/>
            <person name="Pangilinan J."/>
            <person name="LaButti K."/>
            <person name="Riley R."/>
            <person name="Lipzen A."/>
            <person name="Clum A."/>
            <person name="Drula E."/>
            <person name="Henrissat B."/>
            <person name="Kohler A."/>
            <person name="Grigoriev I.V."/>
            <person name="Martin F.M."/>
            <person name="Hacquard S."/>
        </authorList>
    </citation>
    <scope>NUCLEOTIDE SEQUENCE</scope>
    <source>
        <strain evidence="1">MPI-SDFR-AT-0073</strain>
    </source>
</reference>
<proteinExistence type="predicted"/>
<evidence type="ECO:0000313" key="1">
    <source>
        <dbReference type="EMBL" id="KAH6656433.1"/>
    </source>
</evidence>
<keyword evidence="2" id="KW-1185">Reference proteome</keyword>
<dbReference type="Proteomes" id="UP000758603">
    <property type="component" value="Unassembled WGS sequence"/>
</dbReference>
<dbReference type="OrthoDB" id="4455544at2759"/>
<evidence type="ECO:0000313" key="2">
    <source>
        <dbReference type="Proteomes" id="UP000758603"/>
    </source>
</evidence>
<dbReference type="EMBL" id="JAGPXC010000002">
    <property type="protein sequence ID" value="KAH6656433.1"/>
    <property type="molecule type" value="Genomic_DNA"/>
</dbReference>
<protein>
    <submittedName>
        <fullName evidence="1">Uncharacterized protein</fullName>
    </submittedName>
</protein>
<name>A0A9P8ZZQ2_9PEZI</name>